<dbReference type="GO" id="GO:0006633">
    <property type="term" value="P:fatty acid biosynthetic process"/>
    <property type="evidence" value="ECO:0007669"/>
    <property type="project" value="UniProtKB-UniRule"/>
</dbReference>
<keyword evidence="3 10" id="KW-0444">Lipid biosynthesis</keyword>
<evidence type="ECO:0000256" key="8">
    <source>
        <dbReference type="ARBA" id="ARBA00024069"/>
    </source>
</evidence>
<dbReference type="KEGG" id="sbw:TGUWTKB_5800"/>
<comment type="catalytic activity">
    <reaction evidence="1 10">
        <text>a fatty acyl-[ACP] + phosphate = an acyl phosphate + holo-[ACP]</text>
        <dbReference type="Rhea" id="RHEA:42292"/>
        <dbReference type="Rhea" id="RHEA-COMP:9685"/>
        <dbReference type="Rhea" id="RHEA-COMP:14125"/>
        <dbReference type="ChEBI" id="CHEBI:43474"/>
        <dbReference type="ChEBI" id="CHEBI:59918"/>
        <dbReference type="ChEBI" id="CHEBI:64479"/>
        <dbReference type="ChEBI" id="CHEBI:138651"/>
        <dbReference type="EC" id="2.3.1.274"/>
    </reaction>
</comment>
<comment type="subcellular location">
    <subcellularLocation>
        <location evidence="10">Cytoplasm</location>
    </subcellularLocation>
    <text evidence="10">Associated with the membrane possibly through PlsY.</text>
</comment>
<dbReference type="PANTHER" id="PTHR30100:SF1">
    <property type="entry name" value="PHOSPHATE ACYLTRANSFERASE"/>
    <property type="match status" value="1"/>
</dbReference>
<proteinExistence type="inferred from homology"/>
<dbReference type="UniPathway" id="UPA00085"/>
<dbReference type="EC" id="2.3.1.274" evidence="8 10"/>
<evidence type="ECO:0000256" key="9">
    <source>
        <dbReference type="ARBA" id="ARBA00046608"/>
    </source>
</evidence>
<dbReference type="SUPFAM" id="SSF53659">
    <property type="entry name" value="Isocitrate/Isopropylmalate dehydrogenase-like"/>
    <property type="match status" value="1"/>
</dbReference>
<dbReference type="EMBL" id="AP014521">
    <property type="protein sequence ID" value="BAP58805.1"/>
    <property type="molecule type" value="Genomic_DNA"/>
</dbReference>
<protein>
    <recommendedName>
        <fullName evidence="8 10">Phosphate acyltransferase</fullName>
        <ecNumber evidence="8 10">2.3.1.274</ecNumber>
    </recommendedName>
    <alternativeName>
        <fullName evidence="10">Acyl-ACP phosphotransacylase</fullName>
    </alternativeName>
    <alternativeName>
        <fullName evidence="10">Acyl-[acyl-carrier-protein]--phosphate acyltransferase</fullName>
    </alternativeName>
    <alternativeName>
        <fullName evidence="10">Phosphate-acyl-ACP acyltransferase</fullName>
    </alternativeName>
</protein>
<dbReference type="AlphaFoldDB" id="A0A090ASG5"/>
<keyword evidence="12" id="KW-1185">Reference proteome</keyword>
<accession>A0A090ASG5</accession>
<dbReference type="InterPro" id="IPR003664">
    <property type="entry name" value="FA_synthesis"/>
</dbReference>
<reference evidence="12" key="1">
    <citation type="submission" date="2013-11" db="EMBL/GenBank/DDBJ databases">
        <title>Symbiont-containing voluminous jelly as an extraordinary maternal gift for overwintering insect nymphs.</title>
        <authorList>
            <person name="Kaiwa N."/>
            <person name="Hosokawa T."/>
            <person name="Nikoh N."/>
            <person name="Meng X.Y."/>
            <person name="Tanahashi M."/>
            <person name="Moriyama M."/>
            <person name="Maeda T."/>
            <person name="Yamaguchi K."/>
            <person name="Shigenobu S."/>
            <person name="Ito M."/>
            <person name="Fukatsu T."/>
        </authorList>
    </citation>
    <scope>NUCLEOTIDE SEQUENCE [LARGE SCALE GENOMIC DNA]</scope>
    <source>
        <strain evidence="12">UwTKB</strain>
    </source>
</reference>
<evidence type="ECO:0000256" key="4">
    <source>
        <dbReference type="ARBA" id="ARBA00022679"/>
    </source>
</evidence>
<dbReference type="PANTHER" id="PTHR30100">
    <property type="entry name" value="FATTY ACID/PHOSPHOLIPID SYNTHESIS PROTEIN PLSX"/>
    <property type="match status" value="1"/>
</dbReference>
<dbReference type="STRING" id="1410383.TGUWTKB_5800"/>
<dbReference type="GO" id="GO:0005737">
    <property type="term" value="C:cytoplasm"/>
    <property type="evidence" value="ECO:0007669"/>
    <property type="project" value="UniProtKB-SubCell"/>
</dbReference>
<dbReference type="PIRSF" id="PIRSF002465">
    <property type="entry name" value="Phsphlp_syn_PlsX"/>
    <property type="match status" value="1"/>
</dbReference>
<evidence type="ECO:0000256" key="2">
    <source>
        <dbReference type="ARBA" id="ARBA00022490"/>
    </source>
</evidence>
<sequence>MTYLTLSIDGMSGDFGPKVIVPAIIQSLKLNPKFIVFLIGDCNIINSLINKEDYHLLKRLKLIQSNTVLSSDISLSEAIFNSKGSSMRIALELVRDGKAQACVSAGNTAILLGLSKLLIKPLKGIHRPALATILPAIIGNIIILDLGANIISDTKMLVQFAIMGSIMAETVLNISYPRVALLNVGNEEKKGLANIRNASKILKNLSNINYIGYIEGNDIFAKKTDVVVCDGFVGNITLKTIEGISQIFFTFIKNSKSLMPYEFNFLESLTRKKIISNFSCFNTDQYNGAYLLGLNKPVIKSHGSANQKAFAIAIKYAAKSILFKIPEKISNKIYKANIPYLG</sequence>
<dbReference type="Pfam" id="PF02504">
    <property type="entry name" value="FA_synthesis"/>
    <property type="match status" value="1"/>
</dbReference>
<dbReference type="NCBIfam" id="TIGR00182">
    <property type="entry name" value="plsX"/>
    <property type="match status" value="1"/>
</dbReference>
<dbReference type="OrthoDB" id="9806408at2"/>
<evidence type="ECO:0000256" key="5">
    <source>
        <dbReference type="ARBA" id="ARBA00023098"/>
    </source>
</evidence>
<dbReference type="InterPro" id="IPR012281">
    <property type="entry name" value="Phospholipid_synth_PlsX-like"/>
</dbReference>
<organism evidence="11 12">
    <name type="scientific">Candidatus Tachikawaea gelatinosa</name>
    <dbReference type="NCBI Taxonomy" id="1410383"/>
    <lineage>
        <taxon>Bacteria</taxon>
        <taxon>Pseudomonadati</taxon>
        <taxon>Pseudomonadota</taxon>
        <taxon>Gammaproteobacteria</taxon>
        <taxon>Enterobacterales</taxon>
        <taxon>Enterobacteriaceae</taxon>
        <taxon>Candidatus Tachikawaea</taxon>
    </lineage>
</organism>
<dbReference type="GO" id="GO:0008654">
    <property type="term" value="P:phospholipid biosynthetic process"/>
    <property type="evidence" value="ECO:0007669"/>
    <property type="project" value="UniProtKB-KW"/>
</dbReference>
<name>A0A090ASG5_9ENTR</name>
<keyword evidence="5 10" id="KW-0443">Lipid metabolism</keyword>
<keyword evidence="2 10" id="KW-0963">Cytoplasm</keyword>
<dbReference type="Gene3D" id="3.40.718.10">
    <property type="entry name" value="Isopropylmalate Dehydrogenase"/>
    <property type="match status" value="1"/>
</dbReference>
<dbReference type="HOGENOM" id="CLU_039379_1_0_6"/>
<dbReference type="RefSeq" id="WP_041063375.1">
    <property type="nucleotide sequence ID" value="NZ_AP014521.1"/>
</dbReference>
<comment type="function">
    <text evidence="10">Catalyzes the reversible formation of acyl-phosphate (acyl-PO(4)) from acyl-[acyl-carrier-protein] (acyl-ACP). This enzyme utilizes acyl-ACP as fatty acyl donor, but not acyl-CoA.</text>
</comment>
<evidence type="ECO:0000256" key="3">
    <source>
        <dbReference type="ARBA" id="ARBA00022516"/>
    </source>
</evidence>
<comment type="subunit">
    <text evidence="9 10">Homodimer. Probably interacts with PlsY.</text>
</comment>
<comment type="similarity">
    <text evidence="10">Belongs to the PlsX family.</text>
</comment>
<dbReference type="Proteomes" id="UP000031627">
    <property type="component" value="Chromosome"/>
</dbReference>
<evidence type="ECO:0000313" key="12">
    <source>
        <dbReference type="Proteomes" id="UP000031627"/>
    </source>
</evidence>
<evidence type="ECO:0000256" key="10">
    <source>
        <dbReference type="HAMAP-Rule" id="MF_00019"/>
    </source>
</evidence>
<gene>
    <name evidence="10 11" type="primary">plsX</name>
    <name evidence="11" type="ORF">TGUWTKB_5800</name>
</gene>
<keyword evidence="4 10" id="KW-0808">Transferase</keyword>
<evidence type="ECO:0000256" key="1">
    <source>
        <dbReference type="ARBA" id="ARBA00001232"/>
    </source>
</evidence>
<comment type="pathway">
    <text evidence="10">Lipid metabolism; phospholipid metabolism.</text>
</comment>
<keyword evidence="11" id="KW-0012">Acyltransferase</keyword>
<keyword evidence="6 10" id="KW-0594">Phospholipid biosynthesis</keyword>
<evidence type="ECO:0000256" key="7">
    <source>
        <dbReference type="ARBA" id="ARBA00023264"/>
    </source>
</evidence>
<evidence type="ECO:0000256" key="6">
    <source>
        <dbReference type="ARBA" id="ARBA00023209"/>
    </source>
</evidence>
<dbReference type="GO" id="GO:0043811">
    <property type="term" value="F:phosphate:acyl-[acyl carrier protein] acyltransferase activity"/>
    <property type="evidence" value="ECO:0007669"/>
    <property type="project" value="UniProtKB-UniRule"/>
</dbReference>
<reference evidence="11 12" key="2">
    <citation type="journal article" date="2014" name="Curr. Biol.">
        <title>Symbiont-Supplemented Maternal Investment Underpinning Host's Ecological Adaptation.</title>
        <authorList>
            <person name="Kaiwa N."/>
            <person name="Hosokawa T."/>
            <person name="Nikoh N."/>
            <person name="Tanahashi M."/>
            <person name="Moriyama M."/>
            <person name="Meng X.Y."/>
            <person name="Maeda T."/>
            <person name="Yamaguchi K."/>
            <person name="Shigenobu S."/>
            <person name="Ito M."/>
            <person name="Fukatsu T."/>
        </authorList>
    </citation>
    <scope>NUCLEOTIDE SEQUENCE [LARGE SCALE GENOMIC DNA]</scope>
    <source>
        <strain evidence="11 12">UwTKB</strain>
    </source>
</reference>
<evidence type="ECO:0000313" key="11">
    <source>
        <dbReference type="EMBL" id="BAP58805.1"/>
    </source>
</evidence>
<keyword evidence="7 10" id="KW-1208">Phospholipid metabolism</keyword>
<dbReference type="HAMAP" id="MF_00019">
    <property type="entry name" value="PlsX"/>
    <property type="match status" value="1"/>
</dbReference>